<geneLocation type="plasmid" evidence="1 2">
    <name>III</name>
</geneLocation>
<evidence type="ECO:0000313" key="2">
    <source>
        <dbReference type="Proteomes" id="UP000033166"/>
    </source>
</evidence>
<dbReference type="AlphaFoldDB" id="A0A0D6E0Q0"/>
<sequence length="115" mass="13379">MDIVKRERYVQKIIRLTPTENNYIKNKMDNAGRKNFNAFALEMLIQGQVTIVDFKSLRDLKIAIDRVGKNVNQIAKKVNESGDVSKNDIDETKNLLKKIEAAVYQTIQIEYKKYK</sequence>
<protein>
    <submittedName>
        <fullName evidence="1">Uncharacterized protein</fullName>
    </submittedName>
</protein>
<dbReference type="HOGENOM" id="CLU_137404_1_2_9"/>
<accession>A0A0D6E0Q0</accession>
<dbReference type="KEGG" id="lpk:LACPI_2416"/>
<proteinExistence type="predicted"/>
<dbReference type="EMBL" id="LN774771">
    <property type="protein sequence ID" value="CEN29616.1"/>
    <property type="molecule type" value="Genomic_DNA"/>
</dbReference>
<evidence type="ECO:0000313" key="1">
    <source>
        <dbReference type="EMBL" id="CEN29616.1"/>
    </source>
</evidence>
<reference evidence="2" key="1">
    <citation type="submission" date="2015-01" db="EMBL/GenBank/DDBJ databases">
        <authorList>
            <person name="Andreevskaya M."/>
        </authorList>
    </citation>
    <scope>NUCLEOTIDE SEQUENCE [LARGE SCALE GENOMIC DNA]</scope>
    <source>
        <strain evidence="2">MKFS47</strain>
        <plasmid evidence="2">III</plasmid>
    </source>
</reference>
<dbReference type="InterPro" id="IPR053842">
    <property type="entry name" value="NikA-like"/>
</dbReference>
<dbReference type="Pfam" id="PF21983">
    <property type="entry name" value="NikA-like"/>
    <property type="match status" value="1"/>
</dbReference>
<dbReference type="Proteomes" id="UP000033166">
    <property type="component" value="Plasmid III"/>
</dbReference>
<gene>
    <name evidence="1" type="ORF">LACPI_2416</name>
</gene>
<dbReference type="RefSeq" id="WP_047916783.1">
    <property type="nucleotide sequence ID" value="NZ_LN774771.1"/>
</dbReference>
<organism evidence="1 2">
    <name type="scientific">Pseudolactococcus piscium MKFS47</name>
    <dbReference type="NCBI Taxonomy" id="297352"/>
    <lineage>
        <taxon>Bacteria</taxon>
        <taxon>Bacillati</taxon>
        <taxon>Bacillota</taxon>
        <taxon>Bacilli</taxon>
        <taxon>Lactobacillales</taxon>
        <taxon>Streptococcaceae</taxon>
        <taxon>Pseudolactococcus</taxon>
    </lineage>
</organism>
<name>A0A0D6E0Q0_9LACT</name>
<keyword evidence="1" id="KW-0614">Plasmid</keyword>